<proteinExistence type="predicted"/>
<feature type="signal peptide" evidence="1">
    <location>
        <begin position="1"/>
        <end position="20"/>
    </location>
</feature>
<reference evidence="2 3" key="1">
    <citation type="submission" date="2020-08" db="EMBL/GenBank/DDBJ databases">
        <title>Genomic Encyclopedia of Type Strains, Phase IV (KMG-IV): sequencing the most valuable type-strain genomes for metagenomic binning, comparative biology and taxonomic classification.</title>
        <authorList>
            <person name="Goeker M."/>
        </authorList>
    </citation>
    <scope>NUCLEOTIDE SEQUENCE [LARGE SCALE GENOMIC DNA]</scope>
    <source>
        <strain evidence="2 3">YC6886</strain>
    </source>
</reference>
<dbReference type="RefSeq" id="WP_184019676.1">
    <property type="nucleotide sequence ID" value="NZ_JACHFD010000013.1"/>
</dbReference>
<feature type="chain" id="PRO_5032427828" evidence="1">
    <location>
        <begin position="21"/>
        <end position="156"/>
    </location>
</feature>
<sequence>MKIRSLLFLLLSLLVLPCLADPYKAGETIEVFSAKDQHQKAYTLEPKNTRYLLVSHDMETGKAANKVLDGLGADYLPGKKAIYMANIHGMPGIGRMFALPKMRKYAHRIILGDDAELIAHFPQQAGKVTVLKLSGKKIVSIQYWDPAKEAPGTYLP</sequence>
<dbReference type="Proteomes" id="UP000557717">
    <property type="component" value="Unassembled WGS sequence"/>
</dbReference>
<keyword evidence="3" id="KW-1185">Reference proteome</keyword>
<evidence type="ECO:0000313" key="3">
    <source>
        <dbReference type="Proteomes" id="UP000557717"/>
    </source>
</evidence>
<comment type="caution">
    <text evidence="2">The sequence shown here is derived from an EMBL/GenBank/DDBJ whole genome shotgun (WGS) entry which is preliminary data.</text>
</comment>
<protein>
    <submittedName>
        <fullName evidence="2">Uncharacterized protein</fullName>
    </submittedName>
</protein>
<organism evidence="2 3">
    <name type="scientific">Haloferula luteola</name>
    <dbReference type="NCBI Taxonomy" id="595692"/>
    <lineage>
        <taxon>Bacteria</taxon>
        <taxon>Pseudomonadati</taxon>
        <taxon>Verrucomicrobiota</taxon>
        <taxon>Verrucomicrobiia</taxon>
        <taxon>Verrucomicrobiales</taxon>
        <taxon>Verrucomicrobiaceae</taxon>
        <taxon>Haloferula</taxon>
    </lineage>
</organism>
<evidence type="ECO:0000313" key="2">
    <source>
        <dbReference type="EMBL" id="MBB5352548.1"/>
    </source>
</evidence>
<dbReference type="EMBL" id="JACHFD010000013">
    <property type="protein sequence ID" value="MBB5352548.1"/>
    <property type="molecule type" value="Genomic_DNA"/>
</dbReference>
<gene>
    <name evidence="2" type="ORF">HNR46_002794</name>
</gene>
<name>A0A840VD45_9BACT</name>
<dbReference type="AlphaFoldDB" id="A0A840VD45"/>
<accession>A0A840VD45</accession>
<evidence type="ECO:0000256" key="1">
    <source>
        <dbReference type="SAM" id="SignalP"/>
    </source>
</evidence>
<keyword evidence="1" id="KW-0732">Signal</keyword>